<dbReference type="GeneID" id="105364721"/>
<dbReference type="Gene3D" id="3.40.50.150">
    <property type="entry name" value="Vaccinia Virus protein VP39"/>
    <property type="match status" value="1"/>
</dbReference>
<feature type="repeat" description="TPR" evidence="2">
    <location>
        <begin position="94"/>
        <end position="127"/>
    </location>
</feature>
<dbReference type="GO" id="GO:0016274">
    <property type="term" value="F:protein-arginine N-methyltransferase activity"/>
    <property type="evidence" value="ECO:0007669"/>
    <property type="project" value="InterPro"/>
</dbReference>
<dbReference type="PROSITE" id="PS50005">
    <property type="entry name" value="TPR"/>
    <property type="match status" value="1"/>
</dbReference>
<dbReference type="Proteomes" id="UP000695007">
    <property type="component" value="Unplaced"/>
</dbReference>
<dbReference type="SUPFAM" id="SSF48452">
    <property type="entry name" value="TPR-like"/>
    <property type="match status" value="1"/>
</dbReference>
<keyword evidence="3" id="KW-0489">Methyltransferase</keyword>
<dbReference type="CDD" id="cd02440">
    <property type="entry name" value="AdoMet_MTases"/>
    <property type="match status" value="1"/>
</dbReference>
<evidence type="ECO:0008006" key="6">
    <source>
        <dbReference type="Google" id="ProtNLM"/>
    </source>
</evidence>
<evidence type="ECO:0000256" key="3">
    <source>
        <dbReference type="PROSITE-ProRule" id="PRU01015"/>
    </source>
</evidence>
<dbReference type="Pfam" id="PF06325">
    <property type="entry name" value="PrmA"/>
    <property type="match status" value="1"/>
</dbReference>
<protein>
    <recommendedName>
        <fullName evidence="6">Protein arginine N-methyltransferase 9-like</fullName>
    </recommendedName>
</protein>
<dbReference type="GO" id="GO:0032259">
    <property type="term" value="P:methylation"/>
    <property type="evidence" value="ECO:0007669"/>
    <property type="project" value="UniProtKB-KW"/>
</dbReference>
<dbReference type="Gene3D" id="2.70.160.11">
    <property type="entry name" value="Hnrnp arginine n-methyltransferase1"/>
    <property type="match status" value="1"/>
</dbReference>
<dbReference type="GO" id="GO:0042054">
    <property type="term" value="F:histone methyltransferase activity"/>
    <property type="evidence" value="ECO:0007669"/>
    <property type="project" value="TreeGrafter"/>
</dbReference>
<reference evidence="5" key="1">
    <citation type="submission" date="2025-08" db="UniProtKB">
        <authorList>
            <consortium name="RefSeq"/>
        </authorList>
    </citation>
    <scope>IDENTIFICATION</scope>
</reference>
<keyword evidence="4" id="KW-1185">Reference proteome</keyword>
<dbReference type="InterPro" id="IPR019734">
    <property type="entry name" value="TPR_rpt"/>
</dbReference>
<keyword evidence="2" id="KW-0802">TPR repeat</keyword>
<evidence type="ECO:0000256" key="1">
    <source>
        <dbReference type="ARBA" id="ARBA00022691"/>
    </source>
</evidence>
<dbReference type="InterPro" id="IPR025799">
    <property type="entry name" value="Arg_MeTrfase"/>
</dbReference>
<dbReference type="InterPro" id="IPR011990">
    <property type="entry name" value="TPR-like_helical_dom_sf"/>
</dbReference>
<dbReference type="InterPro" id="IPR029063">
    <property type="entry name" value="SAM-dependent_MTases_sf"/>
</dbReference>
<accession>A0AAJ7DYG6</accession>
<evidence type="ECO:0000313" key="4">
    <source>
        <dbReference type="Proteomes" id="UP000695007"/>
    </source>
</evidence>
<dbReference type="Gene3D" id="1.25.40.10">
    <property type="entry name" value="Tetratricopeptide repeat domain"/>
    <property type="match status" value="1"/>
</dbReference>
<organism evidence="4 5">
    <name type="scientific">Ceratosolen solmsi marchali</name>
    <dbReference type="NCBI Taxonomy" id="326594"/>
    <lineage>
        <taxon>Eukaryota</taxon>
        <taxon>Metazoa</taxon>
        <taxon>Ecdysozoa</taxon>
        <taxon>Arthropoda</taxon>
        <taxon>Hexapoda</taxon>
        <taxon>Insecta</taxon>
        <taxon>Pterygota</taxon>
        <taxon>Neoptera</taxon>
        <taxon>Endopterygota</taxon>
        <taxon>Hymenoptera</taxon>
        <taxon>Apocrita</taxon>
        <taxon>Proctotrupomorpha</taxon>
        <taxon>Chalcidoidea</taxon>
        <taxon>Agaonidae</taxon>
        <taxon>Agaoninae</taxon>
        <taxon>Ceratosolen</taxon>
    </lineage>
</organism>
<dbReference type="PROSITE" id="PS51678">
    <property type="entry name" value="SAM_MT_PRMT"/>
    <property type="match status" value="1"/>
</dbReference>
<dbReference type="PANTHER" id="PTHR11006:SF60">
    <property type="entry name" value="PROTEIN ARGININE N-METHYLTRANSFERASE 9"/>
    <property type="match status" value="1"/>
</dbReference>
<evidence type="ECO:0000313" key="5">
    <source>
        <dbReference type="RefSeq" id="XP_011501031.1"/>
    </source>
</evidence>
<gene>
    <name evidence="5" type="primary">LOC105364721</name>
</gene>
<dbReference type="RefSeq" id="XP_011501031.1">
    <property type="nucleotide sequence ID" value="XM_011502729.1"/>
</dbReference>
<dbReference type="GO" id="GO:0005634">
    <property type="term" value="C:nucleus"/>
    <property type="evidence" value="ECO:0007669"/>
    <property type="project" value="TreeGrafter"/>
</dbReference>
<dbReference type="SMART" id="SM00028">
    <property type="entry name" value="TPR"/>
    <property type="match status" value="3"/>
</dbReference>
<dbReference type="AlphaFoldDB" id="A0AAJ7DYG6"/>
<dbReference type="PANTHER" id="PTHR11006">
    <property type="entry name" value="PROTEIN ARGININE N-METHYLTRANSFERASE"/>
    <property type="match status" value="1"/>
</dbReference>
<keyword evidence="1 3" id="KW-0949">S-adenosyl-L-methionine</keyword>
<proteinExistence type="predicted"/>
<dbReference type="SUPFAM" id="SSF53335">
    <property type="entry name" value="S-adenosyl-L-methionine-dependent methyltransferases"/>
    <property type="match status" value="1"/>
</dbReference>
<keyword evidence="3" id="KW-0808">Transferase</keyword>
<evidence type="ECO:0000256" key="2">
    <source>
        <dbReference type="PROSITE-ProRule" id="PRU00339"/>
    </source>
</evidence>
<sequence>MPLRIYTISMQEEVEEIIKLSLKKALDHDAQGNIGQAYAYYTAVLEFCPSKRAELKKRFTTILCEWGIHLEQNNRMKDIIKCYENSLEIFPDNSIMLNNFAAHFLRNGEFLRAIKYLQRALEADQNFLPAERNLQNAYSMAVDRWHFTMLNDKSRNHAFYQAITKRVCLGYNTVLDIGTGTGLLSLYAREAGAHKIYACEYSPAMCNIAKEVFNKNKAEDIKLICKASTDLKIPEDIPERVKLIVTEIFDAALFGELVIPTLIDAHNNLLVSNGTGIVIPMSATLYVAAVECEYIRFRTSVSFNRIKFGSLNFDNICILSDEDYYDTENLENVNINYITEPRSILKVNFNDINKLNYFNKDGVKEIVTSVCRYDCIVDGLVAWFKLNLDEEIVLDSSQGKSCWQLAVFPTFPKNVRINDKLILTAQILNGRLKCSYELAHKDISLPNKFIYQLPRDIITFLNDEEYTTSLIQVATSKKQEYLKTIFDTCPFPIYGLTILKENKNCEILYYRTNNIVLKNFIEHIVKINNIIGKIYFISDYNEIINKLDNIIVHDFDMKGELIDCGQQNYREIYRSLLNSNGYLFPERIFLMGQFVYSEELPKMISVKDNNLQKCTNFRLSDTTNSFPDIGNDNDDDECCTVEQIGNSSINSFKYMIADFINKFKINQVFDLNSSLYNYKALSDVKILVEIDESEMKEKVINFGKIDLEKYKTTPNALICWYKIHISNDKYYETKRKRSFMNHTAIVFESELEKKALQGEDVNIKIQQMHDLVKIKVI</sequence>
<name>A0AAJ7DYG6_9HYME</name>
<dbReference type="KEGG" id="csol:105364721"/>